<dbReference type="RefSeq" id="XP_005766864.1">
    <property type="nucleotide sequence ID" value="XM_005766807.1"/>
</dbReference>
<dbReference type="InterPro" id="IPR029044">
    <property type="entry name" value="Nucleotide-diphossugar_trans"/>
</dbReference>
<dbReference type="Gene3D" id="3.90.550.10">
    <property type="entry name" value="Spore Coat Polysaccharide Biosynthesis Protein SpsA, Chain A"/>
    <property type="match status" value="1"/>
</dbReference>
<dbReference type="HOGENOM" id="CLU_543414_0_0_1"/>
<dbReference type="EnsemblProtists" id="EOD14435">
    <property type="protein sequence ID" value="EOD14435"/>
    <property type="gene ID" value="EMIHUDRAFT_211894"/>
</dbReference>
<evidence type="ECO:0000256" key="1">
    <source>
        <dbReference type="SAM" id="MobiDB-lite"/>
    </source>
</evidence>
<sequence length="502" mass="55088">MSSTFSVATPSRPLFASRIGEPLGQHILECLGRKGRVALVQEALRDDGRAYLQISFLDRRVFLFAVWKLAAAEGLEHIVRIDTDSNLPCGERASAAGRAVKLLSLMREHNLSYGFYHRNWESPDFAIGFNAAARRHVETARLSLANTFGGYTTFGSREKGSGKIFELGRSDYEPARFFYNNVEVARVSHFQRPDVQAFTRAIRRSGGIFRHRWGDGTRSVAIVRKQIPSWVDAEGYGPAPRRYDGGTAAAHVRAAVFVRSEYSNALVVTCAAACVSDRSETTPGPTRFGFVAKTSGFNTRSRARFCWRPENMLHHKRLPAEPNCSHSTRQSIHSRQLKSNFHSIRLAPDCELGERGRRATFSWPKPHATEAERPCAYGAVRARPLCTDRSAALRPQWLSSARASSPELGAAGGHGSNKGLTGRSVQEGTAVEVQRPSGARAMGYSFIGSYQSASGALPLCDPRPSGASGLKRASFYAFHWRGGDEVSSTSKPPLKGGKCVRP</sequence>
<dbReference type="GeneID" id="17260589"/>
<reference evidence="2" key="2">
    <citation type="submission" date="2024-10" db="UniProtKB">
        <authorList>
            <consortium name="EnsemblProtists"/>
        </authorList>
    </citation>
    <scope>IDENTIFICATION</scope>
</reference>
<feature type="region of interest" description="Disordered" evidence="1">
    <location>
        <begin position="483"/>
        <end position="502"/>
    </location>
</feature>
<evidence type="ECO:0000313" key="3">
    <source>
        <dbReference type="Proteomes" id="UP000013827"/>
    </source>
</evidence>
<evidence type="ECO:0000313" key="2">
    <source>
        <dbReference type="EnsemblProtists" id="EOD14435"/>
    </source>
</evidence>
<organism evidence="2 3">
    <name type="scientific">Emiliania huxleyi (strain CCMP1516)</name>
    <dbReference type="NCBI Taxonomy" id="280463"/>
    <lineage>
        <taxon>Eukaryota</taxon>
        <taxon>Haptista</taxon>
        <taxon>Haptophyta</taxon>
        <taxon>Prymnesiophyceae</taxon>
        <taxon>Isochrysidales</taxon>
        <taxon>Noelaerhabdaceae</taxon>
        <taxon>Emiliania</taxon>
    </lineage>
</organism>
<name>A0A0D3IT50_EMIH1</name>
<feature type="region of interest" description="Disordered" evidence="1">
    <location>
        <begin position="405"/>
        <end position="429"/>
    </location>
</feature>
<dbReference type="SUPFAM" id="SSF53448">
    <property type="entry name" value="Nucleotide-diphospho-sugar transferases"/>
    <property type="match status" value="1"/>
</dbReference>
<reference evidence="3" key="1">
    <citation type="journal article" date="2013" name="Nature">
        <title>Pan genome of the phytoplankton Emiliania underpins its global distribution.</title>
        <authorList>
            <person name="Read B.A."/>
            <person name="Kegel J."/>
            <person name="Klute M.J."/>
            <person name="Kuo A."/>
            <person name="Lefebvre S.C."/>
            <person name="Maumus F."/>
            <person name="Mayer C."/>
            <person name="Miller J."/>
            <person name="Monier A."/>
            <person name="Salamov A."/>
            <person name="Young J."/>
            <person name="Aguilar M."/>
            <person name="Claverie J.M."/>
            <person name="Frickenhaus S."/>
            <person name="Gonzalez K."/>
            <person name="Herman E.K."/>
            <person name="Lin Y.C."/>
            <person name="Napier J."/>
            <person name="Ogata H."/>
            <person name="Sarno A.F."/>
            <person name="Shmutz J."/>
            <person name="Schroeder D."/>
            <person name="de Vargas C."/>
            <person name="Verret F."/>
            <person name="von Dassow P."/>
            <person name="Valentin K."/>
            <person name="Van de Peer Y."/>
            <person name="Wheeler G."/>
            <person name="Dacks J.B."/>
            <person name="Delwiche C.F."/>
            <person name="Dyhrman S.T."/>
            <person name="Glockner G."/>
            <person name="John U."/>
            <person name="Richards T."/>
            <person name="Worden A.Z."/>
            <person name="Zhang X."/>
            <person name="Grigoriev I.V."/>
            <person name="Allen A.E."/>
            <person name="Bidle K."/>
            <person name="Borodovsky M."/>
            <person name="Bowler C."/>
            <person name="Brownlee C."/>
            <person name="Cock J.M."/>
            <person name="Elias M."/>
            <person name="Gladyshev V.N."/>
            <person name="Groth M."/>
            <person name="Guda C."/>
            <person name="Hadaegh A."/>
            <person name="Iglesias-Rodriguez M.D."/>
            <person name="Jenkins J."/>
            <person name="Jones B.M."/>
            <person name="Lawson T."/>
            <person name="Leese F."/>
            <person name="Lindquist E."/>
            <person name="Lobanov A."/>
            <person name="Lomsadze A."/>
            <person name="Malik S.B."/>
            <person name="Marsh M.E."/>
            <person name="Mackinder L."/>
            <person name="Mock T."/>
            <person name="Mueller-Roeber B."/>
            <person name="Pagarete A."/>
            <person name="Parker M."/>
            <person name="Probert I."/>
            <person name="Quesneville H."/>
            <person name="Raines C."/>
            <person name="Rensing S.A."/>
            <person name="Riano-Pachon D.M."/>
            <person name="Richier S."/>
            <person name="Rokitta S."/>
            <person name="Shiraiwa Y."/>
            <person name="Soanes D.M."/>
            <person name="van der Giezen M."/>
            <person name="Wahlund T.M."/>
            <person name="Williams B."/>
            <person name="Wilson W."/>
            <person name="Wolfe G."/>
            <person name="Wurch L.L."/>
        </authorList>
    </citation>
    <scope>NUCLEOTIDE SEQUENCE</scope>
</reference>
<dbReference type="AlphaFoldDB" id="A0A0D3IT50"/>
<dbReference type="Proteomes" id="UP000013827">
    <property type="component" value="Unassembled WGS sequence"/>
</dbReference>
<dbReference type="PaxDb" id="2903-EOD14435"/>
<keyword evidence="3" id="KW-1185">Reference proteome</keyword>
<protein>
    <submittedName>
        <fullName evidence="2">Uncharacterized protein</fullName>
    </submittedName>
</protein>
<dbReference type="KEGG" id="ehx:EMIHUDRAFT_211894"/>
<proteinExistence type="predicted"/>
<accession>A0A0D3IT50</accession>